<dbReference type="Proteomes" id="UP000030669">
    <property type="component" value="Unassembled WGS sequence"/>
</dbReference>
<name>S7RLL8_GLOTA</name>
<organism evidence="3 4">
    <name type="scientific">Gloeophyllum trabeum (strain ATCC 11539 / FP-39264 / Madison 617)</name>
    <name type="common">Brown rot fungus</name>
    <dbReference type="NCBI Taxonomy" id="670483"/>
    <lineage>
        <taxon>Eukaryota</taxon>
        <taxon>Fungi</taxon>
        <taxon>Dikarya</taxon>
        <taxon>Basidiomycota</taxon>
        <taxon>Agaricomycotina</taxon>
        <taxon>Agaricomycetes</taxon>
        <taxon>Gloeophyllales</taxon>
        <taxon>Gloeophyllaceae</taxon>
        <taxon>Gloeophyllum</taxon>
    </lineage>
</organism>
<reference evidence="3 4" key="1">
    <citation type="journal article" date="2012" name="Science">
        <title>The Paleozoic origin of enzymatic lignin decomposition reconstructed from 31 fungal genomes.</title>
        <authorList>
            <person name="Floudas D."/>
            <person name="Binder M."/>
            <person name="Riley R."/>
            <person name="Barry K."/>
            <person name="Blanchette R.A."/>
            <person name="Henrissat B."/>
            <person name="Martinez A.T."/>
            <person name="Otillar R."/>
            <person name="Spatafora J.W."/>
            <person name="Yadav J.S."/>
            <person name="Aerts A."/>
            <person name="Benoit I."/>
            <person name="Boyd A."/>
            <person name="Carlson A."/>
            <person name="Copeland A."/>
            <person name="Coutinho P.M."/>
            <person name="de Vries R.P."/>
            <person name="Ferreira P."/>
            <person name="Findley K."/>
            <person name="Foster B."/>
            <person name="Gaskell J."/>
            <person name="Glotzer D."/>
            <person name="Gorecki P."/>
            <person name="Heitman J."/>
            <person name="Hesse C."/>
            <person name="Hori C."/>
            <person name="Igarashi K."/>
            <person name="Jurgens J.A."/>
            <person name="Kallen N."/>
            <person name="Kersten P."/>
            <person name="Kohler A."/>
            <person name="Kuees U."/>
            <person name="Kumar T.K.A."/>
            <person name="Kuo A."/>
            <person name="LaButti K."/>
            <person name="Larrondo L.F."/>
            <person name="Lindquist E."/>
            <person name="Ling A."/>
            <person name="Lombard V."/>
            <person name="Lucas S."/>
            <person name="Lundell T."/>
            <person name="Martin R."/>
            <person name="McLaughlin D.J."/>
            <person name="Morgenstern I."/>
            <person name="Morin E."/>
            <person name="Murat C."/>
            <person name="Nagy L.G."/>
            <person name="Nolan M."/>
            <person name="Ohm R.A."/>
            <person name="Patyshakuliyeva A."/>
            <person name="Rokas A."/>
            <person name="Ruiz-Duenas F.J."/>
            <person name="Sabat G."/>
            <person name="Salamov A."/>
            <person name="Samejima M."/>
            <person name="Schmutz J."/>
            <person name="Slot J.C."/>
            <person name="St John F."/>
            <person name="Stenlid J."/>
            <person name="Sun H."/>
            <person name="Sun S."/>
            <person name="Syed K."/>
            <person name="Tsang A."/>
            <person name="Wiebenga A."/>
            <person name="Young D."/>
            <person name="Pisabarro A."/>
            <person name="Eastwood D.C."/>
            <person name="Martin F."/>
            <person name="Cullen D."/>
            <person name="Grigoriev I.V."/>
            <person name="Hibbett D.S."/>
        </authorList>
    </citation>
    <scope>NUCLEOTIDE SEQUENCE [LARGE SCALE GENOMIC DNA]</scope>
    <source>
        <strain evidence="3 4">ATCC 11539</strain>
    </source>
</reference>
<dbReference type="STRING" id="670483.S7RLL8"/>
<keyword evidence="4" id="KW-1185">Reference proteome</keyword>
<dbReference type="RefSeq" id="XP_007867884.1">
    <property type="nucleotide sequence ID" value="XM_007869693.1"/>
</dbReference>
<feature type="domain" description="DNA replication regulator Sld3 C-terminal" evidence="2">
    <location>
        <begin position="149"/>
        <end position="365"/>
    </location>
</feature>
<evidence type="ECO:0000259" key="2">
    <source>
        <dbReference type="Pfam" id="PF08639"/>
    </source>
</evidence>
<evidence type="ECO:0000313" key="4">
    <source>
        <dbReference type="Proteomes" id="UP000030669"/>
    </source>
</evidence>
<dbReference type="InterPro" id="IPR013948">
    <property type="entry name" value="DNA_replication_reg_Sld3_C"/>
</dbReference>
<evidence type="ECO:0000313" key="3">
    <source>
        <dbReference type="EMBL" id="EPQ53569.1"/>
    </source>
</evidence>
<feature type="region of interest" description="Disordered" evidence="1">
    <location>
        <begin position="286"/>
        <end position="474"/>
    </location>
</feature>
<dbReference type="OrthoDB" id="3003917at2759"/>
<feature type="compositionally biased region" description="Polar residues" evidence="1">
    <location>
        <begin position="418"/>
        <end position="427"/>
    </location>
</feature>
<protein>
    <recommendedName>
        <fullName evidence="2">DNA replication regulator Sld3 C-terminal domain-containing protein</fullName>
    </recommendedName>
</protein>
<sequence>MSAPLYPHKLDLTYPLKWTTHNSSSRDLPFYGDRTTETPEQYVVRTYLQFLWLPESIMPLQLLIPSLLRASGDSPFGINEQHPLHALLDPLLLTPRSCTNKYHTEVPQILADEGGAGDIEEGTMWFALGYEKGDEQAEPIAGGSKDPTNDAAEPWKKKWLERMERREVQIQILLHFLVLSLPGPHPAPTTSPKKRKRATSVHGSPSKAGPEERSDILEARLESFMDKLSTWQLVSSLDQDQDAKGKAKEANPDALDWMQTFCRDIVEPRFKTALPELTDLLRSKLFPDSPFSSSSRSTSPASRSPSPFSWPTNPRKRSKQDHRAGSKAPQEQRETSRARSLSISLAEDRMSVVPGRKKLSREVSMSRVFKPKPKPLPRANEVKSKVKPKADKTKSSKSTGLGVTLVAATPVKNRSRYENVQQRSPTLGSAAPQEAKPEEDDDELLLGGDLDDSEDNWDVGESVWVADTPTKKVK</sequence>
<dbReference type="GeneID" id="19299432"/>
<feature type="compositionally biased region" description="Basic and acidic residues" evidence="1">
    <location>
        <begin position="380"/>
        <end position="394"/>
    </location>
</feature>
<dbReference type="eggNOG" id="ENOG502SBY0">
    <property type="taxonomic scope" value="Eukaryota"/>
</dbReference>
<dbReference type="KEGG" id="gtr:GLOTRDRAFT_111703"/>
<feature type="compositionally biased region" description="Acidic residues" evidence="1">
    <location>
        <begin position="437"/>
        <end position="458"/>
    </location>
</feature>
<dbReference type="Pfam" id="PF08639">
    <property type="entry name" value="Sld3_STD"/>
    <property type="match status" value="1"/>
</dbReference>
<dbReference type="OMA" id="WMNEKWR"/>
<feature type="compositionally biased region" description="Low complexity" evidence="1">
    <location>
        <begin position="286"/>
        <end position="311"/>
    </location>
</feature>
<proteinExistence type="predicted"/>
<dbReference type="Gene3D" id="1.20.58.2130">
    <property type="match status" value="1"/>
</dbReference>
<accession>S7RLL8</accession>
<feature type="region of interest" description="Disordered" evidence="1">
    <location>
        <begin position="184"/>
        <end position="213"/>
    </location>
</feature>
<dbReference type="AlphaFoldDB" id="S7RLL8"/>
<dbReference type="HOGENOM" id="CLU_032496_0_0_1"/>
<dbReference type="EMBL" id="KB469305">
    <property type="protein sequence ID" value="EPQ53569.1"/>
    <property type="molecule type" value="Genomic_DNA"/>
</dbReference>
<gene>
    <name evidence="3" type="ORF">GLOTRDRAFT_111703</name>
</gene>
<evidence type="ECO:0000256" key="1">
    <source>
        <dbReference type="SAM" id="MobiDB-lite"/>
    </source>
</evidence>